<comment type="similarity">
    <text evidence="1">Belongs to the aldehyde dehydrogenase family.</text>
</comment>
<proteinExistence type="inferred from homology"/>
<evidence type="ECO:0000313" key="4">
    <source>
        <dbReference type="EMBL" id="GFG74327.1"/>
    </source>
</evidence>
<keyword evidence="5" id="KW-1185">Reference proteome</keyword>
<dbReference type="Proteomes" id="UP000465361">
    <property type="component" value="Unassembled WGS sequence"/>
</dbReference>
<keyword evidence="2" id="KW-0560">Oxidoreductase</keyword>
<evidence type="ECO:0000313" key="5">
    <source>
        <dbReference type="Proteomes" id="UP000465361"/>
    </source>
</evidence>
<dbReference type="FunFam" id="3.40.309.10:FF:000012">
    <property type="entry name" value="Betaine aldehyde dehydrogenase"/>
    <property type="match status" value="1"/>
</dbReference>
<gene>
    <name evidence="4" type="ORF">MBOT_16920</name>
</gene>
<dbReference type="Gene3D" id="3.40.605.10">
    <property type="entry name" value="Aldehyde Dehydrogenase, Chain A, domain 1"/>
    <property type="match status" value="1"/>
</dbReference>
<dbReference type="GO" id="GO:0016620">
    <property type="term" value="F:oxidoreductase activity, acting on the aldehyde or oxo group of donors, NAD or NADP as acceptor"/>
    <property type="evidence" value="ECO:0007669"/>
    <property type="project" value="InterPro"/>
</dbReference>
<evidence type="ECO:0000256" key="1">
    <source>
        <dbReference type="ARBA" id="ARBA00009986"/>
    </source>
</evidence>
<dbReference type="FunFam" id="3.40.605.10:FF:000007">
    <property type="entry name" value="NAD/NADP-dependent betaine aldehyde dehydrogenase"/>
    <property type="match status" value="1"/>
</dbReference>
<comment type="caution">
    <text evidence="4">The sequence shown here is derived from an EMBL/GenBank/DDBJ whole genome shotgun (WGS) entry which is preliminary data.</text>
</comment>
<dbReference type="AlphaFoldDB" id="A0A7I9XX48"/>
<dbReference type="InterPro" id="IPR016162">
    <property type="entry name" value="Ald_DH_N"/>
</dbReference>
<dbReference type="InterPro" id="IPR016163">
    <property type="entry name" value="Ald_DH_C"/>
</dbReference>
<dbReference type="InterPro" id="IPR015590">
    <property type="entry name" value="Aldehyde_DH_dom"/>
</dbReference>
<dbReference type="EMBL" id="BLKW01000002">
    <property type="protein sequence ID" value="GFG74327.1"/>
    <property type="molecule type" value="Genomic_DNA"/>
</dbReference>
<dbReference type="CDD" id="cd07138">
    <property type="entry name" value="ALDH_CddD_SSP0762"/>
    <property type="match status" value="1"/>
</dbReference>
<dbReference type="RefSeq" id="WP_163756002.1">
    <property type="nucleotide sequence ID" value="NZ_BLKW01000002.1"/>
</dbReference>
<dbReference type="InterPro" id="IPR016161">
    <property type="entry name" value="Ald_DH/histidinol_DH"/>
</dbReference>
<dbReference type="PANTHER" id="PTHR42804">
    <property type="entry name" value="ALDEHYDE DEHYDROGENASE"/>
    <property type="match status" value="1"/>
</dbReference>
<accession>A0A7I9XX48</accession>
<evidence type="ECO:0000256" key="2">
    <source>
        <dbReference type="ARBA" id="ARBA00023002"/>
    </source>
</evidence>
<feature type="domain" description="Aldehyde dehydrogenase" evidence="3">
    <location>
        <begin position="13"/>
        <end position="468"/>
    </location>
</feature>
<sequence length="478" mass="50918">MREYLKFYIDGQWVDPVRPHPFDVENPATEQVTGRISLGSADDVEVAVTAARRAFAGWSESSREERLELLQAILAEYQKRADDLAEAVTEEMGAPPSLAAGPQVQLGLGHLVTAIDVLKNFAFEQQHGATLVVKEPVGVCGLITPWNWPLNQIAVKVYPALATGCTMILKPSEVAPYSAYIFTEILDAAGVPAGVYNLINGDGAGVGVALSSHPGIDMVSFTGSTRAGIDVAARAASTVKRVTQELGGKSPNIVLDDAEFENSVRAGVTNMMLNTGQSCNAPSRMLVPKSRMAEAVAVAREAAEQVKVGDPDDSHAIGPLASRAQFDKVQRLIQKGIDEGATLVTGGPGRPDGLDKGYYAKPTVFADVTNDMTIAREEIFGPVLCILGYDDIDHAIEIANDTDYGLAGYVSGADLNKARAVASKIRAGWVTINHAFDMNAPFGGYKCSGNGREWSEFGFHEYLETKSVLGYAPDNAAG</sequence>
<dbReference type="PANTHER" id="PTHR42804:SF1">
    <property type="entry name" value="ALDEHYDE DEHYDROGENASE-RELATED"/>
    <property type="match status" value="1"/>
</dbReference>
<evidence type="ECO:0000259" key="3">
    <source>
        <dbReference type="Pfam" id="PF00171"/>
    </source>
</evidence>
<reference evidence="4 5" key="1">
    <citation type="journal article" date="2019" name="Emerg. Microbes Infect.">
        <title>Comprehensive subspecies identification of 175 nontuberculous mycobacteria species based on 7547 genomic profiles.</title>
        <authorList>
            <person name="Matsumoto Y."/>
            <person name="Kinjo T."/>
            <person name="Motooka D."/>
            <person name="Nabeya D."/>
            <person name="Jung N."/>
            <person name="Uechi K."/>
            <person name="Horii T."/>
            <person name="Iida T."/>
            <person name="Fujita J."/>
            <person name="Nakamura S."/>
        </authorList>
    </citation>
    <scope>NUCLEOTIDE SEQUENCE [LARGE SCALE GENOMIC DNA]</scope>
    <source>
        <strain evidence="4 5">JCM 17322</strain>
    </source>
</reference>
<dbReference type="SUPFAM" id="SSF53720">
    <property type="entry name" value="ALDH-like"/>
    <property type="match status" value="1"/>
</dbReference>
<protein>
    <submittedName>
        <fullName evidence="4">Aldehyde dehydrogenase</fullName>
    </submittedName>
</protein>
<name>A0A7I9XX48_9MYCO</name>
<dbReference type="Gene3D" id="3.40.309.10">
    <property type="entry name" value="Aldehyde Dehydrogenase, Chain A, domain 2"/>
    <property type="match status" value="1"/>
</dbReference>
<organism evidence="4 5">
    <name type="scientific">Mycobacterium botniense</name>
    <dbReference type="NCBI Taxonomy" id="84962"/>
    <lineage>
        <taxon>Bacteria</taxon>
        <taxon>Bacillati</taxon>
        <taxon>Actinomycetota</taxon>
        <taxon>Actinomycetes</taxon>
        <taxon>Mycobacteriales</taxon>
        <taxon>Mycobacteriaceae</taxon>
        <taxon>Mycobacterium</taxon>
    </lineage>
</organism>
<dbReference type="Pfam" id="PF00171">
    <property type="entry name" value="Aldedh"/>
    <property type="match status" value="1"/>
</dbReference>